<dbReference type="AlphaFoldDB" id="X1CLP3"/>
<organism evidence="1">
    <name type="scientific">marine sediment metagenome</name>
    <dbReference type="NCBI Taxonomy" id="412755"/>
    <lineage>
        <taxon>unclassified sequences</taxon>
        <taxon>metagenomes</taxon>
        <taxon>ecological metagenomes</taxon>
    </lineage>
</organism>
<gene>
    <name evidence="1" type="ORF">S01H4_26469</name>
</gene>
<reference evidence="1" key="1">
    <citation type="journal article" date="2014" name="Front. Microbiol.">
        <title>High frequency of phylogenetically diverse reductive dehalogenase-homologous genes in deep subseafloor sedimentary metagenomes.</title>
        <authorList>
            <person name="Kawai M."/>
            <person name="Futagami T."/>
            <person name="Toyoda A."/>
            <person name="Takaki Y."/>
            <person name="Nishi S."/>
            <person name="Hori S."/>
            <person name="Arai W."/>
            <person name="Tsubouchi T."/>
            <person name="Morono Y."/>
            <person name="Uchiyama I."/>
            <person name="Ito T."/>
            <person name="Fujiyama A."/>
            <person name="Inagaki F."/>
            <person name="Takami H."/>
        </authorList>
    </citation>
    <scope>NUCLEOTIDE SEQUENCE</scope>
    <source>
        <strain evidence="1">Expedition CK06-06</strain>
    </source>
</reference>
<comment type="caution">
    <text evidence="1">The sequence shown here is derived from an EMBL/GenBank/DDBJ whole genome shotgun (WGS) entry which is preliminary data.</text>
</comment>
<sequence>MASSAVFSGTAVIAVAGTAVQLRSTGNTVKGGNIVTPLSNKSIIRVGPSGVTDDDEATTAGCWLPPDRMLPITGSTETDVWYINGKAGDRVYFEFHT</sequence>
<name>X1CLP3_9ZZZZ</name>
<dbReference type="EMBL" id="BART01012769">
    <property type="protein sequence ID" value="GAG85136.1"/>
    <property type="molecule type" value="Genomic_DNA"/>
</dbReference>
<accession>X1CLP3</accession>
<protein>
    <submittedName>
        <fullName evidence="1">Uncharacterized protein</fullName>
    </submittedName>
</protein>
<proteinExistence type="predicted"/>
<evidence type="ECO:0000313" key="1">
    <source>
        <dbReference type="EMBL" id="GAG85136.1"/>
    </source>
</evidence>